<comment type="function">
    <text evidence="11">Catalyzes the reduction of ribonucleotides to deoxyribonucleotides. May function to provide a pool of deoxyribonucleotide precursors for DNA repair during oxygen limitation and/or for immediate growth after restoration of oxygen.</text>
</comment>
<dbReference type="SUPFAM" id="SSF51294">
    <property type="entry name" value="Hedgehog/intein (Hint) domain"/>
    <property type="match status" value="1"/>
</dbReference>
<dbReference type="AlphaFoldDB" id="A0A1X7L0N4"/>
<dbReference type="InterPro" id="IPR024434">
    <property type="entry name" value="TSCPD_dom"/>
</dbReference>
<keyword evidence="9 13" id="KW-0215">Deoxyribonucleotide synthesis</keyword>
<dbReference type="SMART" id="SM00306">
    <property type="entry name" value="HintN"/>
    <property type="match status" value="1"/>
</dbReference>
<evidence type="ECO:0000256" key="2">
    <source>
        <dbReference type="ARBA" id="ARBA00007405"/>
    </source>
</evidence>
<name>A0A1X7L0N4_9BACT</name>
<dbReference type="NCBIfam" id="TIGR01443">
    <property type="entry name" value="intein_Cterm"/>
    <property type="match status" value="1"/>
</dbReference>
<dbReference type="SUPFAM" id="SSF55608">
    <property type="entry name" value="Homing endonucleases"/>
    <property type="match status" value="1"/>
</dbReference>
<comment type="catalytic activity">
    <reaction evidence="12 13">
        <text>a 2'-deoxyribonucleoside 5'-diphosphate + [thioredoxin]-disulfide + H2O = a ribonucleoside 5'-diphosphate + [thioredoxin]-dithiol</text>
        <dbReference type="Rhea" id="RHEA:23252"/>
        <dbReference type="Rhea" id="RHEA-COMP:10698"/>
        <dbReference type="Rhea" id="RHEA-COMP:10700"/>
        <dbReference type="ChEBI" id="CHEBI:15377"/>
        <dbReference type="ChEBI" id="CHEBI:29950"/>
        <dbReference type="ChEBI" id="CHEBI:50058"/>
        <dbReference type="ChEBI" id="CHEBI:57930"/>
        <dbReference type="ChEBI" id="CHEBI:73316"/>
        <dbReference type="EC" id="1.17.4.1"/>
    </reaction>
</comment>
<dbReference type="InterPro" id="IPR050862">
    <property type="entry name" value="RdRp_reductase_class-2"/>
</dbReference>
<dbReference type="GO" id="GO:0071897">
    <property type="term" value="P:DNA biosynthetic process"/>
    <property type="evidence" value="ECO:0007669"/>
    <property type="project" value="UniProtKB-KW"/>
</dbReference>
<comment type="similarity">
    <text evidence="2">Belongs to the ribonucleoside diphosphate reductase class-2 family.</text>
</comment>
<dbReference type="InterPro" id="IPR003587">
    <property type="entry name" value="Hint_dom_N"/>
</dbReference>
<keyword evidence="6" id="KW-0068">Autocatalytic cleavage</keyword>
<accession>A0A1X7L0N4</accession>
<dbReference type="InterPro" id="IPR000788">
    <property type="entry name" value="RNR_lg_C"/>
</dbReference>
<dbReference type="GO" id="GO:0005524">
    <property type="term" value="F:ATP binding"/>
    <property type="evidence" value="ECO:0007669"/>
    <property type="project" value="InterPro"/>
</dbReference>
<dbReference type="Gene3D" id="3.20.70.20">
    <property type="match status" value="2"/>
</dbReference>
<gene>
    <name evidence="16" type="ORF">SAMN06275492_14112</name>
</gene>
<dbReference type="GO" id="GO:0016539">
    <property type="term" value="P:intein-mediated protein splicing"/>
    <property type="evidence" value="ECO:0007669"/>
    <property type="project" value="InterPro"/>
</dbReference>
<dbReference type="Pfam" id="PF14528">
    <property type="entry name" value="LAGLIDADG_3"/>
    <property type="match status" value="1"/>
</dbReference>
<dbReference type="GO" id="GO:0004519">
    <property type="term" value="F:endonuclease activity"/>
    <property type="evidence" value="ECO:0007669"/>
    <property type="project" value="InterPro"/>
</dbReference>
<dbReference type="InterPro" id="IPR013509">
    <property type="entry name" value="RNR_lsu_N"/>
</dbReference>
<keyword evidence="7" id="KW-0651">Protein splicing</keyword>
<dbReference type="PANTHER" id="PTHR43371">
    <property type="entry name" value="VITAMIN B12-DEPENDENT RIBONUCLEOTIDE REDUCTASE"/>
    <property type="match status" value="1"/>
</dbReference>
<evidence type="ECO:0000256" key="6">
    <source>
        <dbReference type="ARBA" id="ARBA00022813"/>
    </source>
</evidence>
<dbReference type="PROSITE" id="PS50818">
    <property type="entry name" value="INTEIN_C_TER"/>
    <property type="match status" value="1"/>
</dbReference>
<dbReference type="InterPro" id="IPR006141">
    <property type="entry name" value="Intein_N"/>
</dbReference>
<keyword evidence="10" id="KW-0170">Cobalt</keyword>
<dbReference type="Pfam" id="PF14890">
    <property type="entry name" value="Intein_splicing"/>
    <property type="match status" value="1"/>
</dbReference>
<protein>
    <recommendedName>
        <fullName evidence="13">Ribonucleoside-diphosphate reductase</fullName>
        <ecNumber evidence="13">1.17.4.1</ecNumber>
    </recommendedName>
</protein>
<evidence type="ECO:0000256" key="1">
    <source>
        <dbReference type="ARBA" id="ARBA00001922"/>
    </source>
</evidence>
<dbReference type="PRINTS" id="PR00379">
    <property type="entry name" value="INTEIN"/>
</dbReference>
<evidence type="ECO:0000256" key="3">
    <source>
        <dbReference type="ARBA" id="ARBA00022628"/>
    </source>
</evidence>
<dbReference type="InterPro" id="IPR030934">
    <property type="entry name" value="Intein_C"/>
</dbReference>
<dbReference type="InterPro" id="IPR004860">
    <property type="entry name" value="LAGLIDADG_dom"/>
</dbReference>
<comment type="function">
    <text evidence="13">Provides the precursors necessary for DNA synthesis. Catalyzes the biosynthesis of deoxyribonucleotides from the corresponding ribonucleotides.</text>
</comment>
<dbReference type="CDD" id="cd00081">
    <property type="entry name" value="Hint"/>
    <property type="match status" value="1"/>
</dbReference>
<dbReference type="GO" id="GO:0031419">
    <property type="term" value="F:cobalamin binding"/>
    <property type="evidence" value="ECO:0007669"/>
    <property type="project" value="UniProtKB-KW"/>
</dbReference>
<evidence type="ECO:0000256" key="7">
    <source>
        <dbReference type="ARBA" id="ARBA00023000"/>
    </source>
</evidence>
<evidence type="ECO:0000313" key="17">
    <source>
        <dbReference type="Proteomes" id="UP000193355"/>
    </source>
</evidence>
<dbReference type="Pfam" id="PF02867">
    <property type="entry name" value="Ribonuc_red_lgC"/>
    <property type="match status" value="1"/>
</dbReference>
<dbReference type="Pfam" id="PF00317">
    <property type="entry name" value="Ribonuc_red_lgN"/>
    <property type="match status" value="1"/>
</dbReference>
<dbReference type="Gene3D" id="2.170.16.10">
    <property type="entry name" value="Hedgehog/Intein (Hint) domain"/>
    <property type="match status" value="1"/>
</dbReference>
<keyword evidence="3" id="KW-0846">Cobalamin</keyword>
<evidence type="ECO:0000256" key="4">
    <source>
        <dbReference type="ARBA" id="ARBA00022634"/>
    </source>
</evidence>
<dbReference type="InterPro" id="IPR006142">
    <property type="entry name" value="INTEIN"/>
</dbReference>
<keyword evidence="17" id="KW-1185">Reference proteome</keyword>
<dbReference type="OrthoDB" id="9762933at2"/>
<dbReference type="Gene3D" id="3.10.28.10">
    <property type="entry name" value="Homing endonucleases"/>
    <property type="match status" value="1"/>
</dbReference>
<evidence type="ECO:0000259" key="15">
    <source>
        <dbReference type="PROSITE" id="PS50819"/>
    </source>
</evidence>
<dbReference type="RefSeq" id="WP_085545487.1">
    <property type="nucleotide sequence ID" value="NZ_FXBB01000041.1"/>
</dbReference>
<proteinExistence type="inferred from homology"/>
<evidence type="ECO:0000256" key="8">
    <source>
        <dbReference type="ARBA" id="ARBA00023002"/>
    </source>
</evidence>
<dbReference type="PANTHER" id="PTHR43371:SF1">
    <property type="entry name" value="RIBONUCLEOSIDE-DIPHOSPHATE REDUCTASE"/>
    <property type="match status" value="1"/>
</dbReference>
<evidence type="ECO:0000313" key="16">
    <source>
        <dbReference type="EMBL" id="SMG47064.1"/>
    </source>
</evidence>
<evidence type="ECO:0000256" key="13">
    <source>
        <dbReference type="RuleBase" id="RU003410"/>
    </source>
</evidence>
<feature type="domain" description="DOD-type homing endonuclease" evidence="15">
    <location>
        <begin position="454"/>
        <end position="600"/>
    </location>
</feature>
<keyword evidence="8 13" id="KW-0560">Oxidoreductase</keyword>
<evidence type="ECO:0000256" key="5">
    <source>
        <dbReference type="ARBA" id="ARBA00022741"/>
    </source>
</evidence>
<dbReference type="Proteomes" id="UP000193355">
    <property type="component" value="Unassembled WGS sequence"/>
</dbReference>
<dbReference type="Pfam" id="PF12637">
    <property type="entry name" value="TSCPD"/>
    <property type="match status" value="1"/>
</dbReference>
<keyword evidence="5" id="KW-0547">Nucleotide-binding</keyword>
<dbReference type="EMBL" id="FXBB01000041">
    <property type="protein sequence ID" value="SMG47064.1"/>
    <property type="molecule type" value="Genomic_DNA"/>
</dbReference>
<dbReference type="EC" id="1.17.4.1" evidence="13"/>
<evidence type="ECO:0000256" key="14">
    <source>
        <dbReference type="SAM" id="MobiDB-lite"/>
    </source>
</evidence>
<dbReference type="GO" id="GO:0004748">
    <property type="term" value="F:ribonucleoside-diphosphate reductase activity, thioredoxin disulfide as acceptor"/>
    <property type="evidence" value="ECO:0007669"/>
    <property type="project" value="UniProtKB-EC"/>
</dbReference>
<dbReference type="SUPFAM" id="SSF51998">
    <property type="entry name" value="PFL-like glycyl radical enzymes"/>
    <property type="match status" value="1"/>
</dbReference>
<evidence type="ECO:0000256" key="12">
    <source>
        <dbReference type="ARBA" id="ARBA00047754"/>
    </source>
</evidence>
<dbReference type="InterPro" id="IPR027434">
    <property type="entry name" value="Homing_endonucl"/>
</dbReference>
<evidence type="ECO:0000256" key="10">
    <source>
        <dbReference type="ARBA" id="ARBA00023285"/>
    </source>
</evidence>
<sequence length="1230" mass="135352">MDAKIRSYRSRFDGTVDVNMLETPLVPRQSENAAWLLDQRYLLDRHDSATGSVRKERDFEEFARRISRVIASVETLYRSEEDLDWIRTLEKNLFSDILNRRFLFNSPCLFGAGAGMTVQQAYSDLIYRSPDSMSYDDYVAVREGKTESQQLFACFVVSVEDSIEGIFGSVKDAAIISKYGGGVGANFGNLRESGSDIKGGTGGKASGPVSFMETWNTMGSVVVQGGRRRAALMGMLYDDHPDIEGFMDAKVEDGRLPYFNISVSVSDRLLDSAKKGGDFDLISRADGSVVRKVKAADLWDKLCKNAWRRGDPGVFFGDRANVDNILKLDKKWRIESTNPCVSGDTWIMTDLGARQARDLVGAPATVIVDGTAHRTDGFFSTGVKPVFELQTKEGHSLKLTSDHKVRKVTGKTRDSMEFQWTAASELAKGDLLVLNDHRDLAGWDGKYSDSEGYLIGLLLGDGTIKEDKAVLSVRVPERAANGDVPGQSQVMDRALACAMELRHRSDFAGWMAVPGRSEYRLSTAAIKGIAVELGMGEKKAITPSLEGETSSSFYRGFLRGLFDSDGSVQGDQEKGVSVRLAQSDLPTLQAVQRMLGRLGIISKIYLRRKSGLKSMPDGKGGERPYRFKDQYELIVSNENLALFQVGVGFEDGDKRRKLDNALNSYGRRSNRERFVARFESLTYCGEEEVFDVQVPGVNAFDANGLYVHNCGEQPLPNYTSCNLGSVNLEAFVSTEATGARAFDMEAFVDQVYRSVYYLDLVIDGTSYPLDQIAERTKAIRPVGLGLMGLADAAITLGMVYGSEQFDRFCRSLAQNMAVGALAATVELTDLGKDPFPEHHLVSRLMEEFRTKAGLPPFSQGWLEGLDEKGFKEVIERMGRSDLIPFTLVNTLEGLLGATAVHRGNGLALAKKVLASLISGRMRNSRRLSVAPTGSISMLFDSSPGIEPNFAWTWSRKVMSAKGDGGYETREYFHPLVPSNLKDELRETGRLGDPRFVTAYDIGTDAHVTVTGIFASVVDSGISKTVNLPPEATVEDVKKVYEDCYRLGCKGITIYRDGSRSEQPIEAKKPEAPKASDRPMSSKVKARPGNVMFGKTIKDTTPWGSLYVTLNYDGDEPFEVFASLGKSGSEMKSMTEALSRVISIGLRSGGRMEDFINTLRGISGKEYWVFDCDEQTVVRSIPDGVALLMEKLSGVKGERPTEVPRCPECGSPMELVGGCEYCFSCGYSPCK</sequence>
<evidence type="ECO:0000256" key="9">
    <source>
        <dbReference type="ARBA" id="ARBA00023116"/>
    </source>
</evidence>
<reference evidence="17" key="1">
    <citation type="submission" date="2017-04" db="EMBL/GenBank/DDBJ databases">
        <authorList>
            <person name="Varghese N."/>
            <person name="Submissions S."/>
        </authorList>
    </citation>
    <scope>NUCLEOTIDE SEQUENCE [LARGE SCALE GENOMIC DNA]</scope>
    <source>
        <strain evidence="17">USBA 82</strain>
    </source>
</reference>
<dbReference type="STRING" id="561720.SAMN06275492_14112"/>
<keyword evidence="4" id="KW-0237">DNA synthesis</keyword>
<comment type="similarity">
    <text evidence="13">Belongs to the ribonucleoside diphosphate reductase large chain family.</text>
</comment>
<comment type="cofactor">
    <cofactor evidence="1">
        <name>adenosylcob(III)alamin</name>
        <dbReference type="ChEBI" id="CHEBI:18408"/>
    </cofactor>
</comment>
<dbReference type="PROSITE" id="PS50817">
    <property type="entry name" value="INTEIN_N_TER"/>
    <property type="match status" value="1"/>
</dbReference>
<feature type="compositionally biased region" description="Basic and acidic residues" evidence="14">
    <location>
        <begin position="1059"/>
        <end position="1076"/>
    </location>
</feature>
<organism evidence="16 17">
    <name type="scientific">Dethiosulfovibrio salsuginis</name>
    <dbReference type="NCBI Taxonomy" id="561720"/>
    <lineage>
        <taxon>Bacteria</taxon>
        <taxon>Thermotogati</taxon>
        <taxon>Synergistota</taxon>
        <taxon>Synergistia</taxon>
        <taxon>Synergistales</taxon>
        <taxon>Dethiosulfovibrionaceae</taxon>
        <taxon>Dethiosulfovibrio</taxon>
    </lineage>
</organism>
<evidence type="ECO:0000256" key="11">
    <source>
        <dbReference type="ARBA" id="ARBA00025437"/>
    </source>
</evidence>
<feature type="region of interest" description="Disordered" evidence="14">
    <location>
        <begin position="1059"/>
        <end position="1085"/>
    </location>
</feature>
<dbReference type="InterPro" id="IPR036844">
    <property type="entry name" value="Hint_dom_sf"/>
</dbReference>
<dbReference type="GO" id="GO:0009263">
    <property type="term" value="P:deoxyribonucleotide biosynthetic process"/>
    <property type="evidence" value="ECO:0007669"/>
    <property type="project" value="UniProtKB-KW"/>
</dbReference>
<dbReference type="PROSITE" id="PS50819">
    <property type="entry name" value="INTEIN_ENDONUCLEASE"/>
    <property type="match status" value="1"/>
</dbReference>
<dbReference type="InterPro" id="IPR004042">
    <property type="entry name" value="Intein_endonuc_central"/>
</dbReference>